<comment type="caution">
    <text evidence="2">The sequence shown here is derived from an EMBL/GenBank/DDBJ whole genome shotgun (WGS) entry which is preliminary data.</text>
</comment>
<feature type="region of interest" description="Disordered" evidence="1">
    <location>
        <begin position="1"/>
        <end position="26"/>
    </location>
</feature>
<proteinExistence type="predicted"/>
<name>A0A8X6T3S8_NEPPI</name>
<gene>
    <name evidence="2" type="ORF">NPIL_293281</name>
</gene>
<evidence type="ECO:0000313" key="2">
    <source>
        <dbReference type="EMBL" id="GFS75077.1"/>
    </source>
</evidence>
<evidence type="ECO:0000256" key="1">
    <source>
        <dbReference type="SAM" id="MobiDB-lite"/>
    </source>
</evidence>
<reference evidence="2" key="1">
    <citation type="submission" date="2020-08" db="EMBL/GenBank/DDBJ databases">
        <title>Multicomponent nature underlies the extraordinary mechanical properties of spider dragline silk.</title>
        <authorList>
            <person name="Kono N."/>
            <person name="Nakamura H."/>
            <person name="Mori M."/>
            <person name="Yoshida Y."/>
            <person name="Ohtoshi R."/>
            <person name="Malay A.D."/>
            <person name="Moran D.A.P."/>
            <person name="Tomita M."/>
            <person name="Numata K."/>
            <person name="Arakawa K."/>
        </authorList>
    </citation>
    <scope>NUCLEOTIDE SEQUENCE</scope>
</reference>
<organism evidence="2 3">
    <name type="scientific">Nephila pilipes</name>
    <name type="common">Giant wood spider</name>
    <name type="synonym">Nephila maculata</name>
    <dbReference type="NCBI Taxonomy" id="299642"/>
    <lineage>
        <taxon>Eukaryota</taxon>
        <taxon>Metazoa</taxon>
        <taxon>Ecdysozoa</taxon>
        <taxon>Arthropoda</taxon>
        <taxon>Chelicerata</taxon>
        <taxon>Arachnida</taxon>
        <taxon>Araneae</taxon>
        <taxon>Araneomorphae</taxon>
        <taxon>Entelegynae</taxon>
        <taxon>Araneoidea</taxon>
        <taxon>Nephilidae</taxon>
        <taxon>Nephila</taxon>
    </lineage>
</organism>
<dbReference type="AlphaFoldDB" id="A0A8X6T3S8"/>
<dbReference type="EMBL" id="BMAW01001696">
    <property type="protein sequence ID" value="GFS75077.1"/>
    <property type="molecule type" value="Genomic_DNA"/>
</dbReference>
<dbReference type="Proteomes" id="UP000887013">
    <property type="component" value="Unassembled WGS sequence"/>
</dbReference>
<accession>A0A8X6T3S8</accession>
<sequence>MQSISHDQIFTVPKKHKNFQSSPPSSINTLDELAKEAAIKITDQSQLLKKVNPPQLVIHFESHRNLQNIQHEKIKQTTDLMNDSKFSQVNI</sequence>
<evidence type="ECO:0000313" key="3">
    <source>
        <dbReference type="Proteomes" id="UP000887013"/>
    </source>
</evidence>
<protein>
    <submittedName>
        <fullName evidence="2">Uncharacterized protein</fullName>
    </submittedName>
</protein>
<keyword evidence="3" id="KW-1185">Reference proteome</keyword>